<dbReference type="InterPro" id="IPR002088">
    <property type="entry name" value="Prenyl_trans_a"/>
</dbReference>
<gene>
    <name evidence="18" type="ORF">ES288_A05G313400v1</name>
</gene>
<dbReference type="EMBL" id="CM017692">
    <property type="protein sequence ID" value="TYH18949.1"/>
    <property type="molecule type" value="Genomic_DNA"/>
</dbReference>
<dbReference type="PROSITE" id="PS51147">
    <property type="entry name" value="PFTA"/>
    <property type="match status" value="5"/>
</dbReference>
<comment type="catalytic activity">
    <reaction evidence="14">
        <text>L-cysteinyl-[protein] + (2E,6E)-farnesyl diphosphate = S-(2E,6E)-farnesyl-L-cysteinyl-[protein] + diphosphate</text>
        <dbReference type="Rhea" id="RHEA:13345"/>
        <dbReference type="Rhea" id="RHEA-COMP:10131"/>
        <dbReference type="Rhea" id="RHEA-COMP:11535"/>
        <dbReference type="ChEBI" id="CHEBI:29950"/>
        <dbReference type="ChEBI" id="CHEBI:33019"/>
        <dbReference type="ChEBI" id="CHEBI:86019"/>
        <dbReference type="ChEBI" id="CHEBI:175763"/>
        <dbReference type="EC" id="2.5.1.58"/>
    </reaction>
</comment>
<dbReference type="Gene3D" id="1.25.40.120">
    <property type="entry name" value="Protein prenylyltransferase"/>
    <property type="match status" value="1"/>
</dbReference>
<comment type="cofactor">
    <cofactor evidence="1">
        <name>Mg(2+)</name>
        <dbReference type="ChEBI" id="CHEBI:18420"/>
    </cofactor>
</comment>
<dbReference type="Proteomes" id="UP000323506">
    <property type="component" value="Chromosome A05"/>
</dbReference>
<dbReference type="SUPFAM" id="SSF48439">
    <property type="entry name" value="Protein prenylyltransferase"/>
    <property type="match status" value="1"/>
</dbReference>
<evidence type="ECO:0000256" key="2">
    <source>
        <dbReference type="ARBA" id="ARBA00006734"/>
    </source>
</evidence>
<evidence type="ECO:0000256" key="4">
    <source>
        <dbReference type="ARBA" id="ARBA00012702"/>
    </source>
</evidence>
<proteinExistence type="inferred from homology"/>
<evidence type="ECO:0000256" key="15">
    <source>
        <dbReference type="ARBA" id="ARBA00050428"/>
    </source>
</evidence>
<keyword evidence="8" id="KW-0460">Magnesium</keyword>
<dbReference type="FunFam" id="1.25.40.120:FF:000004">
    <property type="entry name" value="Protein farnesyltransferase/geranylgeranyltransferase type-1 subunit alpha"/>
    <property type="match status" value="1"/>
</dbReference>
<comment type="catalytic activity">
    <reaction evidence="15">
        <text>geranylgeranyl diphosphate + L-cysteinyl-[protein] = S-geranylgeranyl-L-cysteinyl-[protein] + diphosphate</text>
        <dbReference type="Rhea" id="RHEA:21240"/>
        <dbReference type="Rhea" id="RHEA-COMP:10131"/>
        <dbReference type="Rhea" id="RHEA-COMP:11537"/>
        <dbReference type="ChEBI" id="CHEBI:29950"/>
        <dbReference type="ChEBI" id="CHEBI:33019"/>
        <dbReference type="ChEBI" id="CHEBI:57533"/>
        <dbReference type="ChEBI" id="CHEBI:86021"/>
        <dbReference type="EC" id="2.5.1.59"/>
    </reaction>
</comment>
<evidence type="ECO:0000256" key="3">
    <source>
        <dbReference type="ARBA" id="ARBA00012700"/>
    </source>
</evidence>
<keyword evidence="7" id="KW-0677">Repeat</keyword>
<evidence type="ECO:0000313" key="18">
    <source>
        <dbReference type="EMBL" id="TYH18949.1"/>
    </source>
</evidence>
<evidence type="ECO:0000256" key="17">
    <source>
        <dbReference type="SAM" id="MobiDB-lite"/>
    </source>
</evidence>
<evidence type="ECO:0000256" key="14">
    <source>
        <dbReference type="ARBA" id="ARBA00050225"/>
    </source>
</evidence>
<keyword evidence="5" id="KW-0637">Prenyltransferase</keyword>
<dbReference type="PANTHER" id="PTHR11129">
    <property type="entry name" value="PROTEIN FARNESYLTRANSFERASE ALPHA SUBUNIT/RAB GERANYLGERANYL TRANSFERASE ALPHA SUBUNIT"/>
    <property type="match status" value="1"/>
</dbReference>
<evidence type="ECO:0000256" key="8">
    <source>
        <dbReference type="ARBA" id="ARBA00022842"/>
    </source>
</evidence>
<evidence type="ECO:0000256" key="13">
    <source>
        <dbReference type="ARBA" id="ARBA00043219"/>
    </source>
</evidence>
<organism evidence="18 19">
    <name type="scientific">Gossypium darwinii</name>
    <name type="common">Darwin's cotton</name>
    <name type="synonym">Gossypium barbadense var. darwinii</name>
    <dbReference type="NCBI Taxonomy" id="34276"/>
    <lineage>
        <taxon>Eukaryota</taxon>
        <taxon>Viridiplantae</taxon>
        <taxon>Streptophyta</taxon>
        <taxon>Embryophyta</taxon>
        <taxon>Tracheophyta</taxon>
        <taxon>Spermatophyta</taxon>
        <taxon>Magnoliopsida</taxon>
        <taxon>eudicotyledons</taxon>
        <taxon>Gunneridae</taxon>
        <taxon>Pentapetalae</taxon>
        <taxon>rosids</taxon>
        <taxon>malvids</taxon>
        <taxon>Malvales</taxon>
        <taxon>Malvaceae</taxon>
        <taxon>Malvoideae</taxon>
        <taxon>Gossypium</taxon>
    </lineage>
</organism>
<reference evidence="18 19" key="1">
    <citation type="submission" date="2019-06" db="EMBL/GenBank/DDBJ databases">
        <title>WGS assembly of Gossypium darwinii.</title>
        <authorList>
            <person name="Chen Z.J."/>
            <person name="Sreedasyam A."/>
            <person name="Ando A."/>
            <person name="Song Q."/>
            <person name="De L."/>
            <person name="Hulse-Kemp A."/>
            <person name="Ding M."/>
            <person name="Ye W."/>
            <person name="Kirkbride R."/>
            <person name="Jenkins J."/>
            <person name="Plott C."/>
            <person name="Lovell J."/>
            <person name="Lin Y.-M."/>
            <person name="Vaughn R."/>
            <person name="Liu B."/>
            <person name="Li W."/>
            <person name="Simpson S."/>
            <person name="Scheffler B."/>
            <person name="Saski C."/>
            <person name="Grover C."/>
            <person name="Hu G."/>
            <person name="Conover J."/>
            <person name="Carlson J."/>
            <person name="Shu S."/>
            <person name="Boston L."/>
            <person name="Williams M."/>
            <person name="Peterson D."/>
            <person name="Mcgee K."/>
            <person name="Jones D."/>
            <person name="Wendel J."/>
            <person name="Stelly D."/>
            <person name="Grimwood J."/>
            <person name="Schmutz J."/>
        </authorList>
    </citation>
    <scope>NUCLEOTIDE SEQUENCE [LARGE SCALE GENOMIC DNA]</scope>
    <source>
        <strain evidence="18">1808015.09</strain>
    </source>
</reference>
<dbReference type="PANTHER" id="PTHR11129:SF1">
    <property type="entry name" value="PROTEIN FARNESYLTRANSFERASE_GERANYLGERANYLTRANSFERASE TYPE-1 SUBUNIT ALPHA"/>
    <property type="match status" value="1"/>
</dbReference>
<accession>A0A5D2GNQ7</accession>
<evidence type="ECO:0000256" key="9">
    <source>
        <dbReference type="ARBA" id="ARBA00040965"/>
    </source>
</evidence>
<evidence type="ECO:0000256" key="7">
    <source>
        <dbReference type="ARBA" id="ARBA00022737"/>
    </source>
</evidence>
<dbReference type="GO" id="GO:0005965">
    <property type="term" value="C:protein farnesyltransferase complex"/>
    <property type="evidence" value="ECO:0007669"/>
    <property type="project" value="TreeGrafter"/>
</dbReference>
<dbReference type="EC" id="2.5.1.59" evidence="3"/>
<keyword evidence="6" id="KW-0808">Transferase</keyword>
<dbReference type="GO" id="GO:0004662">
    <property type="term" value="F:CAAX-protein geranylgeranyltransferase activity"/>
    <property type="evidence" value="ECO:0007669"/>
    <property type="project" value="UniProtKB-EC"/>
</dbReference>
<evidence type="ECO:0000256" key="1">
    <source>
        <dbReference type="ARBA" id="ARBA00001946"/>
    </source>
</evidence>
<evidence type="ECO:0000256" key="6">
    <source>
        <dbReference type="ARBA" id="ARBA00022679"/>
    </source>
</evidence>
<sequence>MDSREDDGGEPLSRMAEWRDVTPLPQDDGPNPVVPIAYKEEFRETMDYFRAIYKADERSPRALRLTRRAIHLNPGNYTVWHFRRLVLEALNADLDEELDFLQRIANSNSKNYQLWHHRRWVVDRLGANARAKELNLIKKILSIDAKNYHAWSHRQWVLQALGGWEDELDYCQQLLEEDIFNNSAWNQRYFVVTRSPYLGGLKAMRASEVRYTVEAILANPNNECPWRYLQGLYKDDIKALVNDPEISSVCLKPCHEFRDSVVALRTSDTDPLGPDLSMAICDILEHVDSLRASYWIWRKNKLSVAAV</sequence>
<comment type="function">
    <text evidence="16">Essential subunit of both the farnesyltransferase and the geranylgeranyltransferase complex. Contributes to the transfer of a farnesyl or geranylgeranyl moiety from farnesyl or geranylgeranyl diphosphate to a cysteine at the fourth position from the C-terminus of several proteins having the C-terminal sequence Cys-aliphatic-aliphatic-X.</text>
</comment>
<dbReference type="GO" id="GO:0004660">
    <property type="term" value="F:protein farnesyltransferase activity"/>
    <property type="evidence" value="ECO:0007669"/>
    <property type="project" value="UniProtKB-EC"/>
</dbReference>
<evidence type="ECO:0000256" key="5">
    <source>
        <dbReference type="ARBA" id="ARBA00022602"/>
    </source>
</evidence>
<evidence type="ECO:0000256" key="10">
    <source>
        <dbReference type="ARBA" id="ARBA00041392"/>
    </source>
</evidence>
<comment type="similarity">
    <text evidence="2">Belongs to the protein prenyltransferase subunit alpha family.</text>
</comment>
<name>A0A5D2GNQ7_GOSDA</name>
<dbReference type="AlphaFoldDB" id="A0A5D2GNQ7"/>
<evidence type="ECO:0000256" key="12">
    <source>
        <dbReference type="ARBA" id="ARBA00043086"/>
    </source>
</evidence>
<keyword evidence="19" id="KW-1185">Reference proteome</keyword>
<dbReference type="Pfam" id="PF01239">
    <property type="entry name" value="PPTA"/>
    <property type="match status" value="4"/>
</dbReference>
<evidence type="ECO:0000256" key="16">
    <source>
        <dbReference type="ARBA" id="ARBA00055749"/>
    </source>
</evidence>
<dbReference type="GO" id="GO:0005953">
    <property type="term" value="C:CAAX-protein geranylgeranyltransferase complex"/>
    <property type="evidence" value="ECO:0007669"/>
    <property type="project" value="TreeGrafter"/>
</dbReference>
<evidence type="ECO:0000256" key="11">
    <source>
        <dbReference type="ARBA" id="ARBA00042436"/>
    </source>
</evidence>
<dbReference type="EC" id="2.5.1.58" evidence="4"/>
<protein>
    <recommendedName>
        <fullName evidence="9">Protein farnesyltransferase/geranylgeranyltransferase type-1 subunit alpha</fullName>
        <ecNumber evidence="4">2.5.1.58</ecNumber>
        <ecNumber evidence="3">2.5.1.59</ecNumber>
    </recommendedName>
    <alternativeName>
        <fullName evidence="12">CAAX farnesyltransferase subunit alpha</fullName>
    </alternativeName>
    <alternativeName>
        <fullName evidence="11">FTase-alpha</fullName>
    </alternativeName>
    <alternativeName>
        <fullName evidence="10">Ras proteins prenyltransferase subunit alpha</fullName>
    </alternativeName>
    <alternativeName>
        <fullName evidence="13">Type I protein geranyl-geranyltransferase subunit alpha</fullName>
    </alternativeName>
</protein>
<feature type="region of interest" description="Disordered" evidence="17">
    <location>
        <begin position="1"/>
        <end position="32"/>
    </location>
</feature>
<evidence type="ECO:0000313" key="19">
    <source>
        <dbReference type="Proteomes" id="UP000323506"/>
    </source>
</evidence>